<dbReference type="KEGG" id="ccj:UL81_00075"/>
<protein>
    <submittedName>
        <fullName evidence="1">Uncharacterized protein</fullName>
    </submittedName>
</protein>
<dbReference type="AlphaFoldDB" id="A0A0F6QU49"/>
<dbReference type="STRING" id="161896.UL81_00075"/>
<dbReference type="HOGENOM" id="CLU_046697_5_0_11"/>
<dbReference type="PATRIC" id="fig|161896.4.peg.16"/>
<sequence length="113" mass="11895">MARREQQLARISPLSAFRLGLAMSLVGLVAWILAVCLLYFGLAQVGIWESLNSLVSGVGGAFELSFGVVLSVSALIGAIVAVLQTLLAPLLAVIYNSIVDVFGGLIIHLEEAE</sequence>
<reference evidence="1 2" key="1">
    <citation type="journal article" date="2015" name="Genome Announc.">
        <title>Complete Genome Sequence of Corynebacterium camporealensis DSM 44610, Isolated from the Milk of a Manchega Sheep with Subclinical Mastitis.</title>
        <authorList>
            <person name="Ruckert C."/>
            <person name="Albersmeier A."/>
            <person name="Winkler A."/>
            <person name="Tauch A."/>
        </authorList>
    </citation>
    <scope>NUCLEOTIDE SEQUENCE [LARGE SCALE GENOMIC DNA]</scope>
    <source>
        <strain evidence="1 2">DSM 44610</strain>
    </source>
</reference>
<keyword evidence="2" id="KW-1185">Reference proteome</keyword>
<dbReference type="RefSeq" id="WP_035106108.1">
    <property type="nucleotide sequence ID" value="NZ_CP011311.1"/>
</dbReference>
<name>A0A0F6QU49_9CORY</name>
<organism evidence="1 2">
    <name type="scientific">Corynebacterium camporealensis</name>
    <dbReference type="NCBI Taxonomy" id="161896"/>
    <lineage>
        <taxon>Bacteria</taxon>
        <taxon>Bacillati</taxon>
        <taxon>Actinomycetota</taxon>
        <taxon>Actinomycetes</taxon>
        <taxon>Mycobacteriales</taxon>
        <taxon>Corynebacteriaceae</taxon>
        <taxon>Corynebacterium</taxon>
    </lineage>
</organism>
<dbReference type="OrthoDB" id="3240216at2"/>
<dbReference type="EMBL" id="CP011311">
    <property type="protein sequence ID" value="AKE38012.1"/>
    <property type="molecule type" value="Genomic_DNA"/>
</dbReference>
<proteinExistence type="predicted"/>
<evidence type="ECO:0000313" key="2">
    <source>
        <dbReference type="Proteomes" id="UP000033566"/>
    </source>
</evidence>
<accession>A0A0F6QU49</accession>
<evidence type="ECO:0000313" key="1">
    <source>
        <dbReference type="EMBL" id="AKE38012.1"/>
    </source>
</evidence>
<gene>
    <name evidence="1" type="ORF">UL81_00075</name>
</gene>
<dbReference type="InterPro" id="IPR021949">
    <property type="entry name" value="DUF3566_TM"/>
</dbReference>
<dbReference type="Pfam" id="PF12089">
    <property type="entry name" value="DUF3566"/>
    <property type="match status" value="1"/>
</dbReference>
<dbReference type="Proteomes" id="UP000033566">
    <property type="component" value="Chromosome"/>
</dbReference>